<evidence type="ECO:0000313" key="4">
    <source>
        <dbReference type="Proteomes" id="UP000772434"/>
    </source>
</evidence>
<keyword evidence="2" id="KW-0732">Signal</keyword>
<proteinExistence type="predicted"/>
<keyword evidence="1" id="KW-0812">Transmembrane</keyword>
<dbReference type="EMBL" id="JADNRY010000104">
    <property type="protein sequence ID" value="KAF9065395.1"/>
    <property type="molecule type" value="Genomic_DNA"/>
</dbReference>
<keyword evidence="4" id="KW-1185">Reference proteome</keyword>
<feature type="non-terminal residue" evidence="3">
    <location>
        <position position="1"/>
    </location>
</feature>
<sequence>LLLSASAILILGPLPVLALLRSTVSSFSPVVPWLSASIIAFGAVFLHTASRMASEYHENW</sequence>
<feature type="signal peptide" evidence="2">
    <location>
        <begin position="1"/>
        <end position="18"/>
    </location>
</feature>
<protein>
    <submittedName>
        <fullName evidence="3">Uncharacterized protein</fullName>
    </submittedName>
</protein>
<keyword evidence="1" id="KW-0472">Membrane</keyword>
<keyword evidence="1" id="KW-1133">Transmembrane helix</keyword>
<feature type="chain" id="PRO_5040296718" evidence="2">
    <location>
        <begin position="19"/>
        <end position="60"/>
    </location>
</feature>
<feature type="transmembrane region" description="Helical" evidence="1">
    <location>
        <begin position="30"/>
        <end position="49"/>
    </location>
</feature>
<evidence type="ECO:0000313" key="3">
    <source>
        <dbReference type="EMBL" id="KAF9065395.1"/>
    </source>
</evidence>
<evidence type="ECO:0000256" key="2">
    <source>
        <dbReference type="SAM" id="SignalP"/>
    </source>
</evidence>
<accession>A0A9P5PNS0</accession>
<organism evidence="3 4">
    <name type="scientific">Rhodocollybia butyracea</name>
    <dbReference type="NCBI Taxonomy" id="206335"/>
    <lineage>
        <taxon>Eukaryota</taxon>
        <taxon>Fungi</taxon>
        <taxon>Dikarya</taxon>
        <taxon>Basidiomycota</taxon>
        <taxon>Agaricomycotina</taxon>
        <taxon>Agaricomycetes</taxon>
        <taxon>Agaricomycetidae</taxon>
        <taxon>Agaricales</taxon>
        <taxon>Marasmiineae</taxon>
        <taxon>Omphalotaceae</taxon>
        <taxon>Rhodocollybia</taxon>
    </lineage>
</organism>
<reference evidence="3" key="1">
    <citation type="submission" date="2020-11" db="EMBL/GenBank/DDBJ databases">
        <authorList>
            <consortium name="DOE Joint Genome Institute"/>
            <person name="Ahrendt S."/>
            <person name="Riley R."/>
            <person name="Andreopoulos W."/>
            <person name="Labutti K."/>
            <person name="Pangilinan J."/>
            <person name="Ruiz-Duenas F.J."/>
            <person name="Barrasa J.M."/>
            <person name="Sanchez-Garcia M."/>
            <person name="Camarero S."/>
            <person name="Miyauchi S."/>
            <person name="Serrano A."/>
            <person name="Linde D."/>
            <person name="Babiker R."/>
            <person name="Drula E."/>
            <person name="Ayuso-Fernandez I."/>
            <person name="Pacheco R."/>
            <person name="Padilla G."/>
            <person name="Ferreira P."/>
            <person name="Barriuso J."/>
            <person name="Kellner H."/>
            <person name="Castanera R."/>
            <person name="Alfaro M."/>
            <person name="Ramirez L."/>
            <person name="Pisabarro A.G."/>
            <person name="Kuo A."/>
            <person name="Tritt A."/>
            <person name="Lipzen A."/>
            <person name="He G."/>
            <person name="Yan M."/>
            <person name="Ng V."/>
            <person name="Cullen D."/>
            <person name="Martin F."/>
            <person name="Rosso M.-N."/>
            <person name="Henrissat B."/>
            <person name="Hibbett D."/>
            <person name="Martinez A.T."/>
            <person name="Grigoriev I.V."/>
        </authorList>
    </citation>
    <scope>NUCLEOTIDE SEQUENCE</scope>
    <source>
        <strain evidence="3">AH 40177</strain>
    </source>
</reference>
<comment type="caution">
    <text evidence="3">The sequence shown here is derived from an EMBL/GenBank/DDBJ whole genome shotgun (WGS) entry which is preliminary data.</text>
</comment>
<gene>
    <name evidence="3" type="ORF">BDP27DRAFT_1331996</name>
</gene>
<name>A0A9P5PNS0_9AGAR</name>
<dbReference type="AlphaFoldDB" id="A0A9P5PNS0"/>
<dbReference type="Proteomes" id="UP000772434">
    <property type="component" value="Unassembled WGS sequence"/>
</dbReference>
<evidence type="ECO:0000256" key="1">
    <source>
        <dbReference type="SAM" id="Phobius"/>
    </source>
</evidence>